<dbReference type="GO" id="GO:0046656">
    <property type="term" value="P:folic acid biosynthetic process"/>
    <property type="evidence" value="ECO:0007669"/>
    <property type="project" value="UniProtKB-KW"/>
</dbReference>
<evidence type="ECO:0000259" key="13">
    <source>
        <dbReference type="PROSITE" id="PS00794"/>
    </source>
</evidence>
<dbReference type="GO" id="GO:0016301">
    <property type="term" value="F:kinase activity"/>
    <property type="evidence" value="ECO:0007669"/>
    <property type="project" value="UniProtKB-KW"/>
</dbReference>
<keyword evidence="5 14" id="KW-0808">Transferase</keyword>
<evidence type="ECO:0000256" key="4">
    <source>
        <dbReference type="ARBA" id="ARBA00016218"/>
    </source>
</evidence>
<dbReference type="PANTHER" id="PTHR43071:SF1">
    <property type="entry name" value="2-AMINO-4-HYDROXY-6-HYDROXYMETHYLDIHYDROPTERIDINE PYROPHOSPHOKINASE"/>
    <property type="match status" value="1"/>
</dbReference>
<dbReference type="GO" id="GO:0046654">
    <property type="term" value="P:tetrahydrofolate biosynthetic process"/>
    <property type="evidence" value="ECO:0007669"/>
    <property type="project" value="UniProtKB-UniPathway"/>
</dbReference>
<evidence type="ECO:0000256" key="11">
    <source>
        <dbReference type="ARBA" id="ARBA00029766"/>
    </source>
</evidence>
<dbReference type="Proteomes" id="UP000242301">
    <property type="component" value="Unassembled WGS sequence"/>
</dbReference>
<sequence length="163" mass="18651">MEHVYIAIGSNLGKPLKQAKNAIIALNTIPTSKVINVSSTYRTKPLGIQNQSDFLNMVILLETNLKPEILLNYIQKIEFNFGRIRKNERWGPRVLDIDIMLLGNKTINTPRLIIPHYGLKKREFMLYPLSEIAPDLVFPDGELLSKILTNTPRNDLRIWANSI</sequence>
<evidence type="ECO:0000256" key="6">
    <source>
        <dbReference type="ARBA" id="ARBA00022741"/>
    </source>
</evidence>
<keyword evidence="7 14" id="KW-0418">Kinase</keyword>
<comment type="similarity">
    <text evidence="2">Belongs to the HPPK family.</text>
</comment>
<evidence type="ECO:0000256" key="3">
    <source>
        <dbReference type="ARBA" id="ARBA00013253"/>
    </source>
</evidence>
<dbReference type="UniPathway" id="UPA00077">
    <property type="reaction ID" value="UER00155"/>
</dbReference>
<keyword evidence="9" id="KW-0289">Folate biosynthesis</keyword>
<dbReference type="STRING" id="1715285.SOFFGTOCOR_0535"/>
<accession>A0A0M6WAK4</accession>
<dbReference type="SUPFAM" id="SSF55083">
    <property type="entry name" value="6-hydroxymethyl-7,8-dihydropterin pyrophosphokinase, HPPK"/>
    <property type="match status" value="1"/>
</dbReference>
<dbReference type="EMBL" id="CVRF01000003">
    <property type="protein sequence ID" value="CRK85941.1"/>
    <property type="molecule type" value="Genomic_DNA"/>
</dbReference>
<comment type="pathway">
    <text evidence="1">Cofactor biosynthesis; tetrahydrofolate biosynthesis; 2-amino-4-hydroxy-6-hydroxymethyl-7,8-dihydropteridine diphosphate from 7,8-dihydroneopterin triphosphate: step 4/4.</text>
</comment>
<dbReference type="NCBIfam" id="TIGR01498">
    <property type="entry name" value="folK"/>
    <property type="match status" value="1"/>
</dbReference>
<proteinExistence type="inferred from homology"/>
<dbReference type="CDD" id="cd00483">
    <property type="entry name" value="HPPK"/>
    <property type="match status" value="1"/>
</dbReference>
<keyword evidence="8" id="KW-0067">ATP-binding</keyword>
<evidence type="ECO:0000313" key="15">
    <source>
        <dbReference type="Proteomes" id="UP000242301"/>
    </source>
</evidence>
<organism evidence="14 15">
    <name type="scientific">Candidatus Providencia siddallii</name>
    <dbReference type="NCBI Taxonomy" id="1715285"/>
    <lineage>
        <taxon>Bacteria</taxon>
        <taxon>Pseudomonadati</taxon>
        <taxon>Pseudomonadota</taxon>
        <taxon>Gammaproteobacteria</taxon>
        <taxon>Enterobacterales</taxon>
        <taxon>Morganellaceae</taxon>
        <taxon>Providencia</taxon>
    </lineage>
</organism>
<evidence type="ECO:0000256" key="10">
    <source>
        <dbReference type="ARBA" id="ARBA00029409"/>
    </source>
</evidence>
<evidence type="ECO:0000256" key="9">
    <source>
        <dbReference type="ARBA" id="ARBA00022909"/>
    </source>
</evidence>
<protein>
    <recommendedName>
        <fullName evidence="4">2-amino-4-hydroxy-6-hydroxymethyldihydropteridine pyrophosphokinase</fullName>
        <ecNumber evidence="3">2.7.6.3</ecNumber>
    </recommendedName>
    <alternativeName>
        <fullName evidence="11">6-hydroxymethyl-7,8-dihydropterin pyrophosphokinase</fullName>
    </alternativeName>
    <alternativeName>
        <fullName evidence="12">7,8-dihydro-6-hydroxymethylpterin-pyrophosphokinase</fullName>
    </alternativeName>
</protein>
<dbReference type="GO" id="GO:0005524">
    <property type="term" value="F:ATP binding"/>
    <property type="evidence" value="ECO:0007669"/>
    <property type="project" value="UniProtKB-KW"/>
</dbReference>
<dbReference type="AlphaFoldDB" id="A0A0M6WAK4"/>
<gene>
    <name evidence="14" type="primary">folK</name>
    <name evidence="14" type="ORF">SOFFGTOCOR_0535</name>
</gene>
<evidence type="ECO:0000313" key="14">
    <source>
        <dbReference type="EMBL" id="CRK85941.1"/>
    </source>
</evidence>
<evidence type="ECO:0000256" key="8">
    <source>
        <dbReference type="ARBA" id="ARBA00022840"/>
    </source>
</evidence>
<feature type="domain" description="7,8-dihydro-6-hydroxymethylpterin-pyrophosphokinase" evidence="13">
    <location>
        <begin position="89"/>
        <end position="100"/>
    </location>
</feature>
<keyword evidence="6" id="KW-0547">Nucleotide-binding</keyword>
<evidence type="ECO:0000256" key="7">
    <source>
        <dbReference type="ARBA" id="ARBA00022777"/>
    </source>
</evidence>
<dbReference type="Gene3D" id="3.30.70.560">
    <property type="entry name" value="7,8-Dihydro-6-hydroxymethylpterin-pyrophosphokinase HPPK"/>
    <property type="match status" value="1"/>
</dbReference>
<reference evidence="15" key="1">
    <citation type="submission" date="2015-05" db="EMBL/GenBank/DDBJ databases">
        <authorList>
            <person name="Manzano-Marin A."/>
        </authorList>
    </citation>
    <scope>NUCLEOTIDE SEQUENCE [LARGE SCALE GENOMIC DNA]</scope>
    <source>
        <strain evidence="15">officinalis</strain>
    </source>
</reference>
<dbReference type="InterPro" id="IPR000550">
    <property type="entry name" value="Hppk"/>
</dbReference>
<evidence type="ECO:0000256" key="1">
    <source>
        <dbReference type="ARBA" id="ARBA00005051"/>
    </source>
</evidence>
<evidence type="ECO:0000256" key="12">
    <source>
        <dbReference type="ARBA" id="ARBA00033413"/>
    </source>
</evidence>
<evidence type="ECO:0000256" key="5">
    <source>
        <dbReference type="ARBA" id="ARBA00022679"/>
    </source>
</evidence>
<keyword evidence="15" id="KW-1185">Reference proteome</keyword>
<evidence type="ECO:0000256" key="2">
    <source>
        <dbReference type="ARBA" id="ARBA00005810"/>
    </source>
</evidence>
<comment type="function">
    <text evidence="10">Catalyzes the transfer of pyrophosphate from adenosine triphosphate (ATP) to 6-hydroxymethyl-7,8-dihydropterin, an enzymatic step in folate biosynthesis pathway.</text>
</comment>
<dbReference type="PANTHER" id="PTHR43071">
    <property type="entry name" value="2-AMINO-4-HYDROXY-6-HYDROXYMETHYLDIHYDROPTERIDINE PYROPHOSPHOKINASE"/>
    <property type="match status" value="1"/>
</dbReference>
<dbReference type="InterPro" id="IPR035907">
    <property type="entry name" value="Hppk_sf"/>
</dbReference>
<dbReference type="PROSITE" id="PS00794">
    <property type="entry name" value="HPPK"/>
    <property type="match status" value="1"/>
</dbReference>
<name>A0A0M6WAK4_9GAMM</name>
<dbReference type="Pfam" id="PF01288">
    <property type="entry name" value="HPPK"/>
    <property type="match status" value="1"/>
</dbReference>
<dbReference type="EC" id="2.7.6.3" evidence="3"/>
<dbReference type="GO" id="GO:0003848">
    <property type="term" value="F:2-amino-4-hydroxy-6-hydroxymethyldihydropteridine diphosphokinase activity"/>
    <property type="evidence" value="ECO:0007669"/>
    <property type="project" value="UniProtKB-EC"/>
</dbReference>